<dbReference type="Proteomes" id="UP000218165">
    <property type="component" value="Chromosome"/>
</dbReference>
<feature type="transmembrane region" description="Helical" evidence="7">
    <location>
        <begin position="308"/>
        <end position="327"/>
    </location>
</feature>
<evidence type="ECO:0000256" key="5">
    <source>
        <dbReference type="ARBA" id="ARBA00023136"/>
    </source>
</evidence>
<dbReference type="CDD" id="cd11484">
    <property type="entry name" value="SLC-NCS1sbd_CobB-like"/>
    <property type="match status" value="1"/>
</dbReference>
<sequence>MAAKGSDDYALARVPRSERYGFVSVLLQWVGNSGSLSQFVLGATIGLSLGFWQAAAAFTLGAVLLEIVIFFVGFAGQREGLSMVMLTRFTGFGRNGSALVSLVIATSLIGWFGVQNGIFGTSMTALVGGPVWLWCIVSGVALTLLVMYGFKGMLWISRIAVPLFFGLIGYTIITTLSQHSLSELIALPPPENELTIASAATIIAGGFMTGAIIAPDMTRYNNKGWHVAVQSGTSLVISEYLVGLTGVLLGHLVGTADVTSIVLGTSGAVGLVIVVLATMKINDNNLYSGSLGIVSFVETVFGKRIHRGVVTVAFGLLGTLLSAIGFLDHFKDFLSLLGVAIPPIGGIIVAEYYLVRRQTRALDRTREQEILPPTVAGWVPGTLAVWLLASGIGWLTQQFSIGIPVINSLLIAMVLYLIASKAGLIRSAGDVSLRPEDTTATERTHGVPSTVGNQEMQDD</sequence>
<dbReference type="InterPro" id="IPR001248">
    <property type="entry name" value="Pur-cyt_permease"/>
</dbReference>
<dbReference type="Pfam" id="PF02133">
    <property type="entry name" value="Transp_cyt_pur"/>
    <property type="match status" value="1"/>
</dbReference>
<name>A0A291GJS6_9MICO</name>
<dbReference type="GO" id="GO:0015209">
    <property type="term" value="F:cytosine transmembrane transporter activity"/>
    <property type="evidence" value="ECO:0007669"/>
    <property type="project" value="InterPro"/>
</dbReference>
<dbReference type="EMBL" id="CP023563">
    <property type="protein sequence ID" value="ATG50438.1"/>
    <property type="molecule type" value="Genomic_DNA"/>
</dbReference>
<evidence type="ECO:0000256" key="2">
    <source>
        <dbReference type="ARBA" id="ARBA00008974"/>
    </source>
</evidence>
<keyword evidence="3 7" id="KW-0812">Transmembrane</keyword>
<dbReference type="GO" id="GO:0005886">
    <property type="term" value="C:plasma membrane"/>
    <property type="evidence" value="ECO:0007669"/>
    <property type="project" value="TreeGrafter"/>
</dbReference>
<feature type="compositionally biased region" description="Basic and acidic residues" evidence="6">
    <location>
        <begin position="436"/>
        <end position="445"/>
    </location>
</feature>
<dbReference type="InterPro" id="IPR030191">
    <property type="entry name" value="CodB"/>
</dbReference>
<comment type="subcellular location">
    <subcellularLocation>
        <location evidence="1">Membrane</location>
        <topology evidence="1">Multi-pass membrane protein</topology>
    </subcellularLocation>
</comment>
<feature type="transmembrane region" description="Helical" evidence="7">
    <location>
        <begin position="131"/>
        <end position="150"/>
    </location>
</feature>
<feature type="transmembrane region" description="Helical" evidence="7">
    <location>
        <begin position="159"/>
        <end position="176"/>
    </location>
</feature>
<feature type="transmembrane region" description="Helical" evidence="7">
    <location>
        <begin position="196"/>
        <end position="214"/>
    </location>
</feature>
<feature type="compositionally biased region" description="Polar residues" evidence="6">
    <location>
        <begin position="450"/>
        <end position="459"/>
    </location>
</feature>
<evidence type="ECO:0000256" key="7">
    <source>
        <dbReference type="SAM" id="Phobius"/>
    </source>
</evidence>
<proteinExistence type="inferred from homology"/>
<keyword evidence="5 7" id="KW-0472">Membrane</keyword>
<evidence type="ECO:0000256" key="6">
    <source>
        <dbReference type="SAM" id="MobiDB-lite"/>
    </source>
</evidence>
<feature type="transmembrane region" description="Helical" evidence="7">
    <location>
        <begin position="260"/>
        <end position="279"/>
    </location>
</feature>
<dbReference type="OrthoDB" id="3169878at2"/>
<evidence type="ECO:0000256" key="1">
    <source>
        <dbReference type="ARBA" id="ARBA00004141"/>
    </source>
</evidence>
<dbReference type="Gene3D" id="1.10.4160.10">
    <property type="entry name" value="Hydantoin permease"/>
    <property type="match status" value="1"/>
</dbReference>
<protein>
    <submittedName>
        <fullName evidence="8">Cytosine permease</fullName>
    </submittedName>
</protein>
<feature type="transmembrane region" description="Helical" evidence="7">
    <location>
        <begin position="333"/>
        <end position="354"/>
    </location>
</feature>
<comment type="similarity">
    <text evidence="2">Belongs to the purine-cytosine permease (2.A.39) family.</text>
</comment>
<dbReference type="KEGG" id="brz:CFK38_02045"/>
<dbReference type="AlphaFoldDB" id="A0A291GJS6"/>
<evidence type="ECO:0000313" key="8">
    <source>
        <dbReference type="EMBL" id="ATG50438.1"/>
    </source>
</evidence>
<evidence type="ECO:0000256" key="4">
    <source>
        <dbReference type="ARBA" id="ARBA00022989"/>
    </source>
</evidence>
<feature type="transmembrane region" description="Helical" evidence="7">
    <location>
        <begin position="235"/>
        <end position="254"/>
    </location>
</feature>
<reference evidence="9" key="1">
    <citation type="submission" date="2017-09" db="EMBL/GenBank/DDBJ databases">
        <title>Brachybacterium sp. VM2412.</title>
        <authorList>
            <person name="Tak E.J."/>
            <person name="Bae J.-W."/>
        </authorList>
    </citation>
    <scope>NUCLEOTIDE SEQUENCE [LARGE SCALE GENOMIC DNA]</scope>
    <source>
        <strain evidence="9">VM2412</strain>
    </source>
</reference>
<feature type="transmembrane region" description="Helical" evidence="7">
    <location>
        <begin position="20"/>
        <end position="45"/>
    </location>
</feature>
<feature type="transmembrane region" description="Helical" evidence="7">
    <location>
        <begin position="51"/>
        <end position="75"/>
    </location>
</feature>
<feature type="region of interest" description="Disordered" evidence="6">
    <location>
        <begin position="436"/>
        <end position="459"/>
    </location>
</feature>
<feature type="transmembrane region" description="Helical" evidence="7">
    <location>
        <begin position="375"/>
        <end position="395"/>
    </location>
</feature>
<evidence type="ECO:0000313" key="9">
    <source>
        <dbReference type="Proteomes" id="UP000218165"/>
    </source>
</evidence>
<evidence type="ECO:0000256" key="3">
    <source>
        <dbReference type="ARBA" id="ARBA00022692"/>
    </source>
</evidence>
<organism evidence="8 9">
    <name type="scientific">Brachybacterium vulturis</name>
    <dbReference type="NCBI Taxonomy" id="2017484"/>
    <lineage>
        <taxon>Bacteria</taxon>
        <taxon>Bacillati</taxon>
        <taxon>Actinomycetota</taxon>
        <taxon>Actinomycetes</taxon>
        <taxon>Micrococcales</taxon>
        <taxon>Dermabacteraceae</taxon>
        <taxon>Brachybacterium</taxon>
    </lineage>
</organism>
<keyword evidence="9" id="KW-1185">Reference proteome</keyword>
<gene>
    <name evidence="8" type="ORF">CFK38_02045</name>
</gene>
<keyword evidence="4 7" id="KW-1133">Transmembrane helix</keyword>
<dbReference type="RefSeq" id="WP_096801578.1">
    <property type="nucleotide sequence ID" value="NZ_CP023563.1"/>
</dbReference>
<feature type="transmembrane region" description="Helical" evidence="7">
    <location>
        <begin position="96"/>
        <end position="119"/>
    </location>
</feature>
<feature type="transmembrane region" description="Helical" evidence="7">
    <location>
        <begin position="401"/>
        <end position="419"/>
    </location>
</feature>
<dbReference type="PANTHER" id="PTHR30569:SF0">
    <property type="entry name" value="CYTOSINE PERMEASE"/>
    <property type="match status" value="1"/>
</dbReference>
<dbReference type="PANTHER" id="PTHR30569">
    <property type="entry name" value="CYTOSINE TRANSPORTER CODB"/>
    <property type="match status" value="1"/>
</dbReference>
<accession>A0A291GJS6</accession>